<dbReference type="Pfam" id="PF08924">
    <property type="entry name" value="Rv2525c_GlyHyd-like"/>
    <property type="match status" value="1"/>
</dbReference>
<feature type="domain" description="Rv2525c-like glycoside hydrolase-like" evidence="2">
    <location>
        <begin position="306"/>
        <end position="490"/>
    </location>
</feature>
<dbReference type="GO" id="GO:0016787">
    <property type="term" value="F:hydrolase activity"/>
    <property type="evidence" value="ECO:0007669"/>
    <property type="project" value="UniProtKB-KW"/>
</dbReference>
<dbReference type="RefSeq" id="WP_246546285.1">
    <property type="nucleotide sequence ID" value="NZ_JACHMI010000001.1"/>
</dbReference>
<dbReference type="EMBL" id="JACHMI010000001">
    <property type="protein sequence ID" value="MBB6546136.1"/>
    <property type="molecule type" value="Genomic_DNA"/>
</dbReference>
<sequence length="747" mass="80644">MDEMVLRAQRFINSVYGSVPGINKVAEDGITGWSTMYALTRCLQHQLGITTLSDNFGPTTMATLTAQWPSINRGTGAPANLVRIIQSGLYCKGYDGGEIDGIYNDRVSAGVSKLKADAGVGGLFAGDAMVPKLFKALLTMDAYVPVSGGAGDVRGVQQWLNGRYAHRPNFFIIPCDGHFSRDVQKALLKALQYEFGTPEAQVDGVFGPMTQAGLRANEVAVGSAGVFVQLFTGAMIFNRRNGVAFSSSFGSELQTQVRDFQSFVKLATTGRGDYQTWASLVVSHGDTTRRGTACDCVTEITTARAQALKAAGYAIVGRYLTNVPNTSLNKKIQPGELAVISGGGLRVFPIYQTYGGSVTYFNPAQGAADALAALDAARGYGFKRGTRIYFAVDFDALDSDVTSNIIPHFRAIKTRFGQYASEYQIGIYGPRNVCSRVAREGLTTASFVSDMSSGFSGNLGFPMPEDWAFDQISTITVGSGDGRIEIDNNIASGRDSGQNTFDAVSGGPKLDVAFDAANRGALIADLAAYLEGIGYPERPWQLSNADTVDRLLNHDGLFTGLARAFRIRKALLQAPAFFETRMSGPDDALAEAAVTNWYTYKIAYEAWEEAGKVGPEPTVPIPVQEDSSTGIGQIRAGSAISARNYCARQGITEEAVLDDSDWHVMWDVWKKLKNDNEYNISTIPLLHFWGAADIGVARPGLADSDDLTRRVIARYNGTGTEADQYGVEVLGIYRVFEKYNAPARNLS</sequence>
<accession>A0A7X0TW81</accession>
<protein>
    <submittedName>
        <fullName evidence="3">Peptidoglycan hydrolase-like protein with peptidoglycan-binding domain</fullName>
    </submittedName>
</protein>
<dbReference type="Pfam" id="PF01471">
    <property type="entry name" value="PG_binding_1"/>
    <property type="match status" value="1"/>
</dbReference>
<dbReference type="SUPFAM" id="SSF47090">
    <property type="entry name" value="PGBD-like"/>
    <property type="match status" value="1"/>
</dbReference>
<dbReference type="Gene3D" id="1.10.101.10">
    <property type="entry name" value="PGBD-like superfamily/PGBD"/>
    <property type="match status" value="1"/>
</dbReference>
<comment type="caution">
    <text evidence="3">The sequence shown here is derived from an EMBL/GenBank/DDBJ whole genome shotgun (WGS) entry which is preliminary data.</text>
</comment>
<dbReference type="InterPro" id="IPR002477">
    <property type="entry name" value="Peptidoglycan-bd-like"/>
</dbReference>
<dbReference type="Proteomes" id="UP000565579">
    <property type="component" value="Unassembled WGS sequence"/>
</dbReference>
<dbReference type="SUPFAM" id="SSF51445">
    <property type="entry name" value="(Trans)glycosidases"/>
    <property type="match status" value="1"/>
</dbReference>
<evidence type="ECO:0000259" key="2">
    <source>
        <dbReference type="Pfam" id="PF08924"/>
    </source>
</evidence>
<dbReference type="Gene3D" id="3.20.20.80">
    <property type="entry name" value="Glycosidases"/>
    <property type="match status" value="1"/>
</dbReference>
<dbReference type="CDD" id="cd06418">
    <property type="entry name" value="GH25_BacA-like"/>
    <property type="match status" value="1"/>
</dbReference>
<reference evidence="3 4" key="1">
    <citation type="submission" date="2020-08" db="EMBL/GenBank/DDBJ databases">
        <title>Sequencing the genomes of 1000 actinobacteria strains.</title>
        <authorList>
            <person name="Klenk H.-P."/>
        </authorList>
    </citation>
    <scope>NUCLEOTIDE SEQUENCE [LARGE SCALE GENOMIC DNA]</scope>
    <source>
        <strain evidence="3 4">DSM 43768</strain>
    </source>
</reference>
<dbReference type="InterPro" id="IPR036366">
    <property type="entry name" value="PGBDSf"/>
</dbReference>
<dbReference type="AlphaFoldDB" id="A0A7X0TW81"/>
<name>A0A7X0TW81_9ACTN</name>
<organism evidence="3 4">
    <name type="scientific">Nonomuraea rubra</name>
    <dbReference type="NCBI Taxonomy" id="46180"/>
    <lineage>
        <taxon>Bacteria</taxon>
        <taxon>Bacillati</taxon>
        <taxon>Actinomycetota</taxon>
        <taxon>Actinomycetes</taxon>
        <taxon>Streptosporangiales</taxon>
        <taxon>Streptosporangiaceae</taxon>
        <taxon>Nonomuraea</taxon>
    </lineage>
</organism>
<dbReference type="InterPro" id="IPR015020">
    <property type="entry name" value="Rv2525c-like_Glyco_Hydro-like"/>
</dbReference>
<keyword evidence="3" id="KW-0378">Hydrolase</keyword>
<gene>
    <name evidence="3" type="ORF">HD593_000931</name>
</gene>
<dbReference type="InterPro" id="IPR017853">
    <property type="entry name" value="GH"/>
</dbReference>
<feature type="domain" description="Peptidoglycan binding-like" evidence="1">
    <location>
        <begin position="245"/>
        <end position="280"/>
    </location>
</feature>
<evidence type="ECO:0000313" key="4">
    <source>
        <dbReference type="Proteomes" id="UP000565579"/>
    </source>
</evidence>
<dbReference type="InterPro" id="IPR036365">
    <property type="entry name" value="PGBD-like_sf"/>
</dbReference>
<keyword evidence="4" id="KW-1185">Reference proteome</keyword>
<evidence type="ECO:0000259" key="1">
    <source>
        <dbReference type="Pfam" id="PF01471"/>
    </source>
</evidence>
<proteinExistence type="predicted"/>
<evidence type="ECO:0000313" key="3">
    <source>
        <dbReference type="EMBL" id="MBB6546136.1"/>
    </source>
</evidence>